<accession>A0ABZ2Y7H9</accession>
<keyword evidence="2" id="KW-1185">Reference proteome</keyword>
<dbReference type="RefSeq" id="WP_341876898.1">
    <property type="nucleotide sequence ID" value="NZ_CP121687.1"/>
</dbReference>
<sequence length="41" mass="4878">MDNAYQWVPFYEALADKLLVYSDKRDETPQLIRKARQGYAN</sequence>
<evidence type="ECO:0000313" key="2">
    <source>
        <dbReference type="Proteomes" id="UP001486565"/>
    </source>
</evidence>
<protein>
    <submittedName>
        <fullName evidence="1">Uncharacterized protein</fullName>
    </submittedName>
</protein>
<name>A0ABZ2Y7H9_9FIRM</name>
<organism evidence="1 2">
    <name type="scientific">Defluviitalea saccharophila</name>
    <dbReference type="NCBI Taxonomy" id="879970"/>
    <lineage>
        <taxon>Bacteria</taxon>
        <taxon>Bacillati</taxon>
        <taxon>Bacillota</taxon>
        <taxon>Clostridia</taxon>
        <taxon>Lachnospirales</taxon>
        <taxon>Defluviitaleaceae</taxon>
        <taxon>Defluviitalea</taxon>
    </lineage>
</organism>
<reference evidence="1 2" key="1">
    <citation type="submission" date="2023-03" db="EMBL/GenBank/DDBJ databases">
        <title>Novel Species.</title>
        <authorList>
            <person name="Ma S."/>
        </authorList>
    </citation>
    <scope>NUCLEOTIDE SEQUENCE [LARGE SCALE GENOMIC DNA]</scope>
    <source>
        <strain evidence="1 2">LIND6LT2</strain>
    </source>
</reference>
<evidence type="ECO:0000313" key="1">
    <source>
        <dbReference type="EMBL" id="WZL69932.1"/>
    </source>
</evidence>
<dbReference type="Proteomes" id="UP001486565">
    <property type="component" value="Chromosome"/>
</dbReference>
<gene>
    <name evidence="1" type="ORF">QBE51_14350</name>
</gene>
<proteinExistence type="predicted"/>
<dbReference type="EMBL" id="CP121687">
    <property type="protein sequence ID" value="WZL69932.1"/>
    <property type="molecule type" value="Genomic_DNA"/>
</dbReference>